<evidence type="ECO:0000256" key="3">
    <source>
        <dbReference type="ARBA" id="ARBA00023004"/>
    </source>
</evidence>
<protein>
    <recommendedName>
        <fullName evidence="7">Radical SAM core domain-containing protein</fullName>
    </recommendedName>
</protein>
<dbReference type="SUPFAM" id="SSF102114">
    <property type="entry name" value="Radical SAM enzymes"/>
    <property type="match status" value="1"/>
</dbReference>
<evidence type="ECO:0008006" key="7">
    <source>
        <dbReference type="Google" id="ProtNLM"/>
    </source>
</evidence>
<name>A0A1G2FVD5_9BACT</name>
<sequence>MKEISAVQRLVGIIHRLHDGIINLNEAKMQAYEAFRDIETFLDEGMFNLAFPVLVEYFFDPAKKARAILQGKEISRDDLLAGHRYMRESKLTKMMFLSSQYPRSLLVKSATNLFGFMQQNPQYLPKILRGEMVGPMMLEIHPTNAMCIYRCQMCIWCGGLKQINSIADFYGAERLLTVDKWCGILEEVKGLGTRQIIFSGGGETLLSQAKIKPVLDKANSIGLETMIYTNGRTLYDSDPTLLDSILSSTWLRVSLHAATPEIYSRLTNRPLGANDLESVLDGICKIVNLNKQRGGKLKVGIGVVLQELNYAEMTKIAKLCSDLEIDFLDIRVDCIGVTKKLSEYQYKQMLENLRELRTSIEAGQSRFSASFADDLLIAMDQWKMMELTQPKRCLIPVVRPAIDPFGIVGACDSIGEPYTRSKSPREYVLGKISDGCNFSDIMRSAAGKELGIHCKFCMPGQISLNALLEKLVDDYRIGIEPIDQPFCFGIS</sequence>
<dbReference type="GO" id="GO:0003824">
    <property type="term" value="F:catalytic activity"/>
    <property type="evidence" value="ECO:0007669"/>
    <property type="project" value="InterPro"/>
</dbReference>
<keyword evidence="2" id="KW-0479">Metal-binding</keyword>
<dbReference type="InterPro" id="IPR058240">
    <property type="entry name" value="rSAM_sf"/>
</dbReference>
<comment type="caution">
    <text evidence="5">The sequence shown here is derived from an EMBL/GenBank/DDBJ whole genome shotgun (WGS) entry which is preliminary data.</text>
</comment>
<reference evidence="5 6" key="1">
    <citation type="journal article" date="2016" name="Nat. Commun.">
        <title>Thousands of microbial genomes shed light on interconnected biogeochemical processes in an aquifer system.</title>
        <authorList>
            <person name="Anantharaman K."/>
            <person name="Brown C.T."/>
            <person name="Hug L.A."/>
            <person name="Sharon I."/>
            <person name="Castelle C.J."/>
            <person name="Probst A.J."/>
            <person name="Thomas B.C."/>
            <person name="Singh A."/>
            <person name="Wilkins M.J."/>
            <person name="Karaoz U."/>
            <person name="Brodie E.L."/>
            <person name="Williams K.H."/>
            <person name="Hubbard S.S."/>
            <person name="Banfield J.F."/>
        </authorList>
    </citation>
    <scope>NUCLEOTIDE SEQUENCE [LARGE SCALE GENOMIC DNA]</scope>
</reference>
<proteinExistence type="predicted"/>
<dbReference type="InterPro" id="IPR013785">
    <property type="entry name" value="Aldolase_TIM"/>
</dbReference>
<keyword evidence="1" id="KW-0949">S-adenosyl-L-methionine</keyword>
<dbReference type="SFLD" id="SFLDG01067">
    <property type="entry name" value="SPASM/twitch_domain_containing"/>
    <property type="match status" value="1"/>
</dbReference>
<organism evidence="5 6">
    <name type="scientific">Candidatus Portnoybacteria bacterium RIFCSPLOWO2_02_FULL_39_11</name>
    <dbReference type="NCBI Taxonomy" id="1802001"/>
    <lineage>
        <taxon>Bacteria</taxon>
        <taxon>Candidatus Portnoyibacteriota</taxon>
    </lineage>
</organism>
<dbReference type="Proteomes" id="UP000177126">
    <property type="component" value="Unassembled WGS sequence"/>
</dbReference>
<dbReference type="InterPro" id="IPR050377">
    <property type="entry name" value="Radical_SAM_PqqE_MftC-like"/>
</dbReference>
<dbReference type="GO" id="GO:0051536">
    <property type="term" value="F:iron-sulfur cluster binding"/>
    <property type="evidence" value="ECO:0007669"/>
    <property type="project" value="UniProtKB-KW"/>
</dbReference>
<evidence type="ECO:0000313" key="5">
    <source>
        <dbReference type="EMBL" id="OGZ42029.1"/>
    </source>
</evidence>
<dbReference type="InterPro" id="IPR007197">
    <property type="entry name" value="rSAM"/>
</dbReference>
<evidence type="ECO:0000256" key="4">
    <source>
        <dbReference type="ARBA" id="ARBA00023014"/>
    </source>
</evidence>
<evidence type="ECO:0000256" key="2">
    <source>
        <dbReference type="ARBA" id="ARBA00022723"/>
    </source>
</evidence>
<dbReference type="EMBL" id="MHNF01000005">
    <property type="protein sequence ID" value="OGZ42029.1"/>
    <property type="molecule type" value="Genomic_DNA"/>
</dbReference>
<accession>A0A1G2FVD5</accession>
<evidence type="ECO:0000313" key="6">
    <source>
        <dbReference type="Proteomes" id="UP000177126"/>
    </source>
</evidence>
<dbReference type="AlphaFoldDB" id="A0A1G2FVD5"/>
<gene>
    <name evidence="5" type="ORF">A3B04_03060</name>
</gene>
<dbReference type="GO" id="GO:0046872">
    <property type="term" value="F:metal ion binding"/>
    <property type="evidence" value="ECO:0007669"/>
    <property type="project" value="UniProtKB-KW"/>
</dbReference>
<dbReference type="PANTHER" id="PTHR11228">
    <property type="entry name" value="RADICAL SAM DOMAIN PROTEIN"/>
    <property type="match status" value="1"/>
</dbReference>
<dbReference type="SFLD" id="SFLDS00029">
    <property type="entry name" value="Radical_SAM"/>
    <property type="match status" value="1"/>
</dbReference>
<dbReference type="PANTHER" id="PTHR11228:SF7">
    <property type="entry name" value="PQQA PEPTIDE CYCLASE"/>
    <property type="match status" value="1"/>
</dbReference>
<evidence type="ECO:0000256" key="1">
    <source>
        <dbReference type="ARBA" id="ARBA00022691"/>
    </source>
</evidence>
<keyword evidence="3" id="KW-0408">Iron</keyword>
<dbReference type="Gene3D" id="3.20.20.70">
    <property type="entry name" value="Aldolase class I"/>
    <property type="match status" value="1"/>
</dbReference>
<keyword evidence="4" id="KW-0411">Iron-sulfur</keyword>